<keyword evidence="2" id="KW-0460">Magnesium</keyword>
<keyword evidence="4" id="KW-1185">Reference proteome</keyword>
<comment type="similarity">
    <text evidence="1">Belongs to the inositol monophosphatase superfamily.</text>
</comment>
<feature type="binding site" evidence="2">
    <location>
        <position position="65"/>
    </location>
    <ligand>
        <name>Mg(2+)</name>
        <dbReference type="ChEBI" id="CHEBI:18420"/>
        <label>1</label>
        <note>catalytic</note>
    </ligand>
</feature>
<protein>
    <submittedName>
        <fullName evidence="3">Inositol monophosphatase</fullName>
    </submittedName>
</protein>
<proteinExistence type="inferred from homology"/>
<evidence type="ECO:0000256" key="2">
    <source>
        <dbReference type="PIRSR" id="PIRSR600760-2"/>
    </source>
</evidence>
<dbReference type="PANTHER" id="PTHR20854:SF4">
    <property type="entry name" value="INOSITOL-1-MONOPHOSPHATASE-RELATED"/>
    <property type="match status" value="1"/>
</dbReference>
<dbReference type="Gene3D" id="3.30.540.10">
    <property type="entry name" value="Fructose-1,6-Bisphosphatase, subunit A, domain 1"/>
    <property type="match status" value="1"/>
</dbReference>
<dbReference type="Proteomes" id="UP000441389">
    <property type="component" value="Unassembled WGS sequence"/>
</dbReference>
<sequence>MIEEVTSFLRNVGASIILPRYRRLRTEEIEEKGPADLVTIADREAEQAIAAHLLDLMPGSCVVGEEACSVDPRFLDRLHTGAVWVVDPIDGTGNFVAGRPPFATMVALLQDGEVVMSWIHDPLTGGTACAERGSGAWLDGERLAASAYGGEKLSGIVSRFCLPEERAPFVKRVEQEAARVTPTRRCAGAEYPMVAKGACDFAIYWRTLVWDHAPGSLLLREAGGIVCRLDGTDYSPVRPGVGLMLARSPDIADELLRLR</sequence>
<dbReference type="RefSeq" id="WP_157025576.1">
    <property type="nucleotide sequence ID" value="NZ_WQMS01000001.1"/>
</dbReference>
<dbReference type="EMBL" id="WQMS01000001">
    <property type="protein sequence ID" value="MVO76775.1"/>
    <property type="molecule type" value="Genomic_DNA"/>
</dbReference>
<feature type="binding site" evidence="2">
    <location>
        <position position="89"/>
    </location>
    <ligand>
        <name>Mg(2+)</name>
        <dbReference type="ChEBI" id="CHEBI:18420"/>
        <label>1</label>
        <note>catalytic</note>
    </ligand>
</feature>
<dbReference type="PANTHER" id="PTHR20854">
    <property type="entry name" value="INOSITOL MONOPHOSPHATASE"/>
    <property type="match status" value="1"/>
</dbReference>
<reference evidence="3 4" key="1">
    <citation type="submission" date="2019-12" db="EMBL/GenBank/DDBJ databases">
        <authorList>
            <person name="Huq M.A."/>
        </authorList>
    </citation>
    <scope>NUCLEOTIDE SEQUENCE [LARGE SCALE GENOMIC DNA]</scope>
    <source>
        <strain evidence="3 4">MAH-20</strain>
    </source>
</reference>
<keyword evidence="2" id="KW-0479">Metal-binding</keyword>
<feature type="binding site" evidence="2">
    <location>
        <position position="87"/>
    </location>
    <ligand>
        <name>Mg(2+)</name>
        <dbReference type="ChEBI" id="CHEBI:18420"/>
        <label>1</label>
        <note>catalytic</note>
    </ligand>
</feature>
<dbReference type="Pfam" id="PF00459">
    <property type="entry name" value="Inositol_P"/>
    <property type="match status" value="1"/>
</dbReference>
<comment type="cofactor">
    <cofactor evidence="2">
        <name>Mg(2+)</name>
        <dbReference type="ChEBI" id="CHEBI:18420"/>
    </cofactor>
</comment>
<feature type="binding site" evidence="2">
    <location>
        <position position="211"/>
    </location>
    <ligand>
        <name>Mg(2+)</name>
        <dbReference type="ChEBI" id="CHEBI:18420"/>
        <label>1</label>
        <note>catalytic</note>
    </ligand>
</feature>
<accession>A0A6I4IXF1</accession>
<evidence type="ECO:0000313" key="4">
    <source>
        <dbReference type="Proteomes" id="UP000441389"/>
    </source>
</evidence>
<dbReference type="PRINTS" id="PR00377">
    <property type="entry name" value="IMPHPHTASES"/>
</dbReference>
<dbReference type="GO" id="GO:0046872">
    <property type="term" value="F:metal ion binding"/>
    <property type="evidence" value="ECO:0007669"/>
    <property type="project" value="UniProtKB-KW"/>
</dbReference>
<dbReference type="GO" id="GO:0007165">
    <property type="term" value="P:signal transduction"/>
    <property type="evidence" value="ECO:0007669"/>
    <property type="project" value="TreeGrafter"/>
</dbReference>
<feature type="binding site" evidence="2">
    <location>
        <position position="90"/>
    </location>
    <ligand>
        <name>Mg(2+)</name>
        <dbReference type="ChEBI" id="CHEBI:18420"/>
        <label>2</label>
    </ligand>
</feature>
<evidence type="ECO:0000256" key="1">
    <source>
        <dbReference type="ARBA" id="ARBA00009759"/>
    </source>
</evidence>
<comment type="caution">
    <text evidence="3">The sequence shown here is derived from an EMBL/GenBank/DDBJ whole genome shotgun (WGS) entry which is preliminary data.</text>
</comment>
<dbReference type="Gene3D" id="3.40.190.80">
    <property type="match status" value="1"/>
</dbReference>
<organism evidence="3 4">
    <name type="scientific">Sphingomonas horti</name>
    <dbReference type="NCBI Taxonomy" id="2682842"/>
    <lineage>
        <taxon>Bacteria</taxon>
        <taxon>Pseudomonadati</taxon>
        <taxon>Pseudomonadota</taxon>
        <taxon>Alphaproteobacteria</taxon>
        <taxon>Sphingomonadales</taxon>
        <taxon>Sphingomonadaceae</taxon>
        <taxon>Sphingomonas</taxon>
    </lineage>
</organism>
<dbReference type="GO" id="GO:0008934">
    <property type="term" value="F:inositol monophosphate 1-phosphatase activity"/>
    <property type="evidence" value="ECO:0007669"/>
    <property type="project" value="TreeGrafter"/>
</dbReference>
<dbReference type="AlphaFoldDB" id="A0A6I4IXF1"/>
<dbReference type="InterPro" id="IPR000760">
    <property type="entry name" value="Inositol_monophosphatase-like"/>
</dbReference>
<dbReference type="GO" id="GO:0006020">
    <property type="term" value="P:inositol metabolic process"/>
    <property type="evidence" value="ECO:0007669"/>
    <property type="project" value="TreeGrafter"/>
</dbReference>
<gene>
    <name evidence="3" type="ORF">GON01_02315</name>
</gene>
<dbReference type="SUPFAM" id="SSF56655">
    <property type="entry name" value="Carbohydrate phosphatase"/>
    <property type="match status" value="1"/>
</dbReference>
<evidence type="ECO:0000313" key="3">
    <source>
        <dbReference type="EMBL" id="MVO76775.1"/>
    </source>
</evidence>
<name>A0A6I4IXF1_9SPHN</name>